<evidence type="ECO:0000313" key="2">
    <source>
        <dbReference type="EMBL" id="EIA17021.1"/>
    </source>
</evidence>
<sequence>MDYKSFSRSILYPVIEEFIKYYNASYNNQYYSNIDEKHINIRKSLEFSYEKIFIKRLNENTRHLRIKKDVNDTFSYTFSDVNFDGAVKFIITSKDSLGNLKEVAANIGSKRKTSLMKLLYNKRNSIVSEIEEVKNMKGDITEIVQNYEWNSLNDDVENIFNRKDKFLIIHNWFQKYASNDLDEIPAIIFNYSECIKLKNNIDKEIIEEESDLDFL</sequence>
<accession>A0AAV3FCS0</accession>
<dbReference type="Proteomes" id="UP000005358">
    <property type="component" value="Chromosome"/>
</dbReference>
<feature type="domain" description="Short NACHT-associated C-terminal" evidence="1">
    <location>
        <begin position="1"/>
        <end position="205"/>
    </location>
</feature>
<gene>
    <name evidence="2" type="ORF">HA1_08487</name>
</gene>
<dbReference type="AlphaFoldDB" id="A0AAV3FCS0"/>
<comment type="caution">
    <text evidence="2">The sequence shown here is derived from an EMBL/GenBank/DDBJ whole genome shotgun (WGS) entry which is preliminary data.</text>
</comment>
<reference evidence="2 3" key="1">
    <citation type="journal article" date="2012" name="PLoS ONE">
        <title>Genome Sequencing and Analysis of a Type A Clostridium perfringens Isolate from a Case of Bovine Clostridial Abomasitis.</title>
        <authorList>
            <person name="Nowell V.J."/>
            <person name="Kropinski A.M."/>
            <person name="Songer J.G."/>
            <person name="Macinnes J.I."/>
            <person name="Parreira V.R."/>
            <person name="Prescott J.F."/>
        </authorList>
    </citation>
    <scope>NUCLEOTIDE SEQUENCE [LARGE SCALE GENOMIC DNA]</scope>
    <source>
        <strain evidence="2 3">F262</strain>
    </source>
</reference>
<dbReference type="Pfam" id="PF22711">
    <property type="entry name" value="SNaCT5"/>
    <property type="match status" value="1"/>
</dbReference>
<name>A0AAV3FCS0_CLOPF</name>
<evidence type="ECO:0000259" key="1">
    <source>
        <dbReference type="Pfam" id="PF22711"/>
    </source>
</evidence>
<proteinExistence type="predicted"/>
<protein>
    <recommendedName>
        <fullName evidence="1">Short NACHT-associated C-terminal domain-containing protein</fullName>
    </recommendedName>
</protein>
<dbReference type="RefSeq" id="WP_003481460.1">
    <property type="nucleotide sequence ID" value="NZ_CM001477.1"/>
</dbReference>
<dbReference type="EMBL" id="AFES01000023">
    <property type="protein sequence ID" value="EIA17021.1"/>
    <property type="molecule type" value="Genomic_DNA"/>
</dbReference>
<dbReference type="InterPro" id="IPR055036">
    <property type="entry name" value="SNaCT5"/>
</dbReference>
<organism evidence="2 3">
    <name type="scientific">Clostridium perfringens F262</name>
    <dbReference type="NCBI Taxonomy" id="883064"/>
    <lineage>
        <taxon>Bacteria</taxon>
        <taxon>Bacillati</taxon>
        <taxon>Bacillota</taxon>
        <taxon>Clostridia</taxon>
        <taxon>Eubacteriales</taxon>
        <taxon>Clostridiaceae</taxon>
        <taxon>Clostridium</taxon>
    </lineage>
</organism>
<evidence type="ECO:0000313" key="3">
    <source>
        <dbReference type="Proteomes" id="UP000005358"/>
    </source>
</evidence>